<evidence type="ECO:0000256" key="8">
    <source>
        <dbReference type="SAM" id="Phobius"/>
    </source>
</evidence>
<keyword evidence="6" id="KW-0349">Heme</keyword>
<dbReference type="InterPro" id="IPR001128">
    <property type="entry name" value="Cyt_P450"/>
</dbReference>
<feature type="transmembrane region" description="Helical" evidence="8">
    <location>
        <begin position="12"/>
        <end position="34"/>
    </location>
</feature>
<dbReference type="Proteomes" id="UP000078113">
    <property type="component" value="Unassembled WGS sequence"/>
</dbReference>
<evidence type="ECO:0000313" key="10">
    <source>
        <dbReference type="Proteomes" id="UP000078113"/>
    </source>
</evidence>
<dbReference type="PANTHER" id="PTHR24305:SF166">
    <property type="entry name" value="CYTOCHROME P450 12A4, MITOCHONDRIAL-RELATED"/>
    <property type="match status" value="1"/>
</dbReference>
<accession>A0A8X7N7B5</accession>
<keyword evidence="8" id="KW-0812">Transmembrane</keyword>
<dbReference type="GO" id="GO:0005506">
    <property type="term" value="F:iron ion binding"/>
    <property type="evidence" value="ECO:0007669"/>
    <property type="project" value="InterPro"/>
</dbReference>
<dbReference type="GO" id="GO:0020037">
    <property type="term" value="F:heme binding"/>
    <property type="evidence" value="ECO:0007669"/>
    <property type="project" value="InterPro"/>
</dbReference>
<evidence type="ECO:0000256" key="5">
    <source>
        <dbReference type="ARBA" id="ARBA00023004"/>
    </source>
</evidence>
<dbReference type="InterPro" id="IPR036396">
    <property type="entry name" value="Cyt_P450_sf"/>
</dbReference>
<dbReference type="PRINTS" id="PR00465">
    <property type="entry name" value="EP450IV"/>
</dbReference>
<organism evidence="9 10">
    <name type="scientific">Tilletia walkeri</name>
    <dbReference type="NCBI Taxonomy" id="117179"/>
    <lineage>
        <taxon>Eukaryota</taxon>
        <taxon>Fungi</taxon>
        <taxon>Dikarya</taxon>
        <taxon>Basidiomycota</taxon>
        <taxon>Ustilaginomycotina</taxon>
        <taxon>Exobasidiomycetes</taxon>
        <taxon>Tilletiales</taxon>
        <taxon>Tilletiaceae</taxon>
        <taxon>Tilletia</taxon>
    </lineage>
</organism>
<reference evidence="9" key="1">
    <citation type="submission" date="2016-04" db="EMBL/GenBank/DDBJ databases">
        <authorList>
            <person name="Nguyen H.D."/>
            <person name="Samba Siva P."/>
            <person name="Cullis J."/>
            <person name="Levesque C.A."/>
            <person name="Hambleton S."/>
        </authorList>
    </citation>
    <scope>NUCLEOTIDE SEQUENCE</scope>
    <source>
        <strain evidence="9">DAOMC 236422</strain>
    </source>
</reference>
<reference evidence="9" key="2">
    <citation type="journal article" date="2019" name="IMA Fungus">
        <title>Genome sequencing and comparison of five Tilletia species to identify candidate genes for the detection of regulated species infecting wheat.</title>
        <authorList>
            <person name="Nguyen H.D.T."/>
            <person name="Sultana T."/>
            <person name="Kesanakurti P."/>
            <person name="Hambleton S."/>
        </authorList>
    </citation>
    <scope>NUCLEOTIDE SEQUENCE</scope>
    <source>
        <strain evidence="9">DAOMC 236422</strain>
    </source>
</reference>
<comment type="similarity">
    <text evidence="2">Belongs to the cytochrome P450 family.</text>
</comment>
<dbReference type="EMBL" id="LWDG02000185">
    <property type="protein sequence ID" value="KAE8267949.1"/>
    <property type="molecule type" value="Genomic_DNA"/>
</dbReference>
<dbReference type="PANTHER" id="PTHR24305">
    <property type="entry name" value="CYTOCHROME P450"/>
    <property type="match status" value="1"/>
</dbReference>
<dbReference type="PRINTS" id="PR00385">
    <property type="entry name" value="P450"/>
</dbReference>
<feature type="compositionally biased region" description="Basic and acidic residues" evidence="7">
    <location>
        <begin position="287"/>
        <end position="302"/>
    </location>
</feature>
<evidence type="ECO:0008006" key="11">
    <source>
        <dbReference type="Google" id="ProtNLM"/>
    </source>
</evidence>
<evidence type="ECO:0000256" key="7">
    <source>
        <dbReference type="SAM" id="MobiDB-lite"/>
    </source>
</evidence>
<keyword evidence="8" id="KW-1133">Transmembrane helix</keyword>
<keyword evidence="4" id="KW-0560">Oxidoreductase</keyword>
<comment type="cofactor">
    <cofactor evidence="1 6">
        <name>heme</name>
        <dbReference type="ChEBI" id="CHEBI:30413"/>
    </cofactor>
</comment>
<evidence type="ECO:0000256" key="2">
    <source>
        <dbReference type="ARBA" id="ARBA00010617"/>
    </source>
</evidence>
<feature type="binding site" description="axial binding residue" evidence="6">
    <location>
        <position position="505"/>
    </location>
    <ligand>
        <name>heme</name>
        <dbReference type="ChEBI" id="CHEBI:30413"/>
    </ligand>
    <ligandPart>
        <name>Fe</name>
        <dbReference type="ChEBI" id="CHEBI:18248"/>
    </ligandPart>
</feature>
<keyword evidence="5 6" id="KW-0408">Iron</keyword>
<protein>
    <recommendedName>
        <fullName evidence="11">Cytochrome P450</fullName>
    </recommendedName>
</protein>
<dbReference type="SUPFAM" id="SSF48264">
    <property type="entry name" value="Cytochrome P450"/>
    <property type="match status" value="1"/>
</dbReference>
<evidence type="ECO:0000256" key="3">
    <source>
        <dbReference type="ARBA" id="ARBA00022723"/>
    </source>
</evidence>
<name>A0A8X7N7B5_9BASI</name>
<keyword evidence="3 6" id="KW-0479">Metal-binding</keyword>
<keyword evidence="8" id="KW-0472">Membrane</keyword>
<dbReference type="GO" id="GO:0004497">
    <property type="term" value="F:monooxygenase activity"/>
    <property type="evidence" value="ECO:0007669"/>
    <property type="project" value="InterPro"/>
</dbReference>
<dbReference type="GO" id="GO:0016705">
    <property type="term" value="F:oxidoreductase activity, acting on paired donors, with incorporation or reduction of molecular oxygen"/>
    <property type="evidence" value="ECO:0007669"/>
    <property type="project" value="InterPro"/>
</dbReference>
<dbReference type="InterPro" id="IPR002403">
    <property type="entry name" value="Cyt_P450_E_grp-IV"/>
</dbReference>
<keyword evidence="10" id="KW-1185">Reference proteome</keyword>
<sequence length="570" mass="63621">MQIELTLSHLTAISLLTFSLLILIPLSIAIYNAAIAPSKVARYPGPGLQHWFLGSFPTRHLLTGKTVQAMHEGIKVYGRVFGMVHVGRQPVVLVADYGAASQVFLKESSRWPKSVSNIHLLRRFVGRGLLTEEGPVHRRQRKVAFPAFTKEAVNAMAADMLEKCELLNQRLGKLVDESPSGVATTNIVEGWNKMALDIIARVGFGYDLNSLLDQGSILEDAYDSIMKTMFTASLYASVRHRIGPRFEQLGRWARVPEQVELDNAKAAIGRVSRELVESAKNQYANSKVREKEGRGQDEGRREGNDLLSLMVKANMNAELKSHQRLSDEELMAMVPTFLFAGHETSTASLAWASLALTQPGHGLQVQSRLRHELNSHPSNWRTSADDLDSIPYLDAVARETLRLHAPVRYLSRTAAQDEILRLGRKVVMHGEEKTEVLVKKGVQVTFPLQYMNCDPEVWGEDGHEFRPERWLAEDHEYHTGGFAPTPEIKAVWSSLMTFGLGPNNCIGQRVAILELKMGLAAVLSEFEFLPLEQGPPPFDFLHGIVARPVVVGQEEKGIQVPIRIRRARVE</sequence>
<dbReference type="InterPro" id="IPR050121">
    <property type="entry name" value="Cytochrome_P450_monoxygenase"/>
</dbReference>
<dbReference type="AlphaFoldDB" id="A0A8X7N7B5"/>
<proteinExistence type="inferred from homology"/>
<evidence type="ECO:0000256" key="4">
    <source>
        <dbReference type="ARBA" id="ARBA00023002"/>
    </source>
</evidence>
<gene>
    <name evidence="9" type="ORF">A4X09_0g4389</name>
</gene>
<feature type="region of interest" description="Disordered" evidence="7">
    <location>
        <begin position="282"/>
        <end position="302"/>
    </location>
</feature>
<comment type="caution">
    <text evidence="9">The sequence shown here is derived from an EMBL/GenBank/DDBJ whole genome shotgun (WGS) entry which is preliminary data.</text>
</comment>
<evidence type="ECO:0000256" key="6">
    <source>
        <dbReference type="PIRSR" id="PIRSR602403-1"/>
    </source>
</evidence>
<dbReference type="Gene3D" id="1.10.630.10">
    <property type="entry name" value="Cytochrome P450"/>
    <property type="match status" value="1"/>
</dbReference>
<dbReference type="Pfam" id="PF00067">
    <property type="entry name" value="p450"/>
    <property type="match status" value="1"/>
</dbReference>
<evidence type="ECO:0000256" key="1">
    <source>
        <dbReference type="ARBA" id="ARBA00001971"/>
    </source>
</evidence>
<evidence type="ECO:0000313" key="9">
    <source>
        <dbReference type="EMBL" id="KAE8267949.1"/>
    </source>
</evidence>